<feature type="compositionally biased region" description="Pro residues" evidence="2">
    <location>
        <begin position="264"/>
        <end position="275"/>
    </location>
</feature>
<evidence type="ECO:0000313" key="3">
    <source>
        <dbReference type="Ensembl" id="ENSDNVP00000001120.1"/>
    </source>
</evidence>
<name>A0A8C4J382_DRONO</name>
<dbReference type="PANTHER" id="PTHR16311">
    <property type="entry name" value="THROMBOSPONDIN TYPE I DOMAIN-CONTAINING 1"/>
    <property type="match status" value="1"/>
</dbReference>
<dbReference type="InterPro" id="IPR038877">
    <property type="entry name" value="THSD1"/>
</dbReference>
<feature type="compositionally biased region" description="Basic and acidic residues" evidence="2">
    <location>
        <begin position="1"/>
        <end position="19"/>
    </location>
</feature>
<dbReference type="AlphaFoldDB" id="A0A8C4J382"/>
<sequence>MDGEGDRGCSRASPADRRSPASRKSRTRGLGGGAPSTPASPPGLESPRLTLPPAVGGVWTPWTAWSECSAPCDAGVQTRNRSSGRCPGCWGAGGGPRAGLIPAVLPGAASGRWSAWTPWSECSASCGLGLQRRHRLCRPCILEPCARECREPVPGARGRRRGLWGCIAPGEAGARSVEAEGARPGAGPGGWGAWSPWSGCSRSCGQGVRSRGRACSSPAPQGHGDFCEGAPVQVEACNPQECPGEPPWGRAGVGHPGPAGRQPPVRPDPPLPPAAPDCAAVEGSAYSRCGPSCPRSCDDIAV</sequence>
<feature type="region of interest" description="Disordered" evidence="2">
    <location>
        <begin position="248"/>
        <end position="276"/>
    </location>
</feature>
<organism evidence="3 4">
    <name type="scientific">Dromaius novaehollandiae</name>
    <name type="common">Emu</name>
    <dbReference type="NCBI Taxonomy" id="8790"/>
    <lineage>
        <taxon>Eukaryota</taxon>
        <taxon>Metazoa</taxon>
        <taxon>Chordata</taxon>
        <taxon>Craniata</taxon>
        <taxon>Vertebrata</taxon>
        <taxon>Euteleostomi</taxon>
        <taxon>Archelosauria</taxon>
        <taxon>Archosauria</taxon>
        <taxon>Dinosauria</taxon>
        <taxon>Saurischia</taxon>
        <taxon>Theropoda</taxon>
        <taxon>Coelurosauria</taxon>
        <taxon>Aves</taxon>
        <taxon>Palaeognathae</taxon>
        <taxon>Casuariiformes</taxon>
        <taxon>Dromaiidae</taxon>
        <taxon>Dromaius</taxon>
    </lineage>
</organism>
<dbReference type="GO" id="GO:0071944">
    <property type="term" value="C:cell periphery"/>
    <property type="evidence" value="ECO:0007669"/>
    <property type="project" value="TreeGrafter"/>
</dbReference>
<dbReference type="InterPro" id="IPR036383">
    <property type="entry name" value="TSP1_rpt_sf"/>
</dbReference>
<dbReference type="PRINTS" id="PR01705">
    <property type="entry name" value="TSP1REPEAT"/>
</dbReference>
<evidence type="ECO:0000256" key="1">
    <source>
        <dbReference type="ARBA" id="ARBA00023157"/>
    </source>
</evidence>
<dbReference type="Ensembl" id="ENSDNVT00000001334.1">
    <property type="protein sequence ID" value="ENSDNVP00000001120.1"/>
    <property type="gene ID" value="ENSDNVG00000000833.1"/>
</dbReference>
<dbReference type="PROSITE" id="PS50092">
    <property type="entry name" value="TSP1"/>
    <property type="match status" value="3"/>
</dbReference>
<keyword evidence="4" id="KW-1185">Reference proteome</keyword>
<dbReference type="FunFam" id="2.20.100.10:FF:000001">
    <property type="entry name" value="semaphorin-5A isoform X1"/>
    <property type="match status" value="1"/>
</dbReference>
<dbReference type="SUPFAM" id="SSF82895">
    <property type="entry name" value="TSP-1 type 1 repeat"/>
    <property type="match status" value="3"/>
</dbReference>
<keyword evidence="1" id="KW-1015">Disulfide bond</keyword>
<reference evidence="3" key="1">
    <citation type="submission" date="2025-08" db="UniProtKB">
        <authorList>
            <consortium name="Ensembl"/>
        </authorList>
    </citation>
    <scope>IDENTIFICATION</scope>
</reference>
<proteinExistence type="predicted"/>
<reference evidence="3" key="2">
    <citation type="submission" date="2025-09" db="UniProtKB">
        <authorList>
            <consortium name="Ensembl"/>
        </authorList>
    </citation>
    <scope>IDENTIFICATION</scope>
</reference>
<protein>
    <submittedName>
        <fullName evidence="3">Uncharacterized protein</fullName>
    </submittedName>
</protein>
<dbReference type="InterPro" id="IPR000884">
    <property type="entry name" value="TSP1_rpt"/>
</dbReference>
<dbReference type="Proteomes" id="UP000694423">
    <property type="component" value="Unplaced"/>
</dbReference>
<dbReference type="Gene3D" id="2.20.100.10">
    <property type="entry name" value="Thrombospondin type-1 (TSP1) repeat"/>
    <property type="match status" value="3"/>
</dbReference>
<accession>A0A8C4J382</accession>
<dbReference type="Pfam" id="PF00090">
    <property type="entry name" value="TSP_1"/>
    <property type="match status" value="3"/>
</dbReference>
<evidence type="ECO:0000313" key="4">
    <source>
        <dbReference type="Proteomes" id="UP000694423"/>
    </source>
</evidence>
<dbReference type="PANTHER" id="PTHR16311:SF3">
    <property type="entry name" value="THROMBOSPONDIN TYPE-1 DOMAIN-CONTAINING PROTEIN 1"/>
    <property type="match status" value="1"/>
</dbReference>
<evidence type="ECO:0000256" key="2">
    <source>
        <dbReference type="SAM" id="MobiDB-lite"/>
    </source>
</evidence>
<feature type="region of interest" description="Disordered" evidence="2">
    <location>
        <begin position="1"/>
        <end position="52"/>
    </location>
</feature>
<dbReference type="SMART" id="SM00209">
    <property type="entry name" value="TSP1"/>
    <property type="match status" value="3"/>
</dbReference>